<dbReference type="PANTHER" id="PTHR11079">
    <property type="entry name" value="CYTOSINE DEAMINASE FAMILY MEMBER"/>
    <property type="match status" value="1"/>
</dbReference>
<evidence type="ECO:0000256" key="1">
    <source>
        <dbReference type="ARBA" id="ARBA00010669"/>
    </source>
</evidence>
<dbReference type="InterPro" id="IPR002125">
    <property type="entry name" value="CMP_dCMP_dom"/>
</dbReference>
<dbReference type="EC" id="3.5.4.33" evidence="8"/>
<evidence type="ECO:0000256" key="8">
    <source>
        <dbReference type="HAMAP-Rule" id="MF_00972"/>
    </source>
</evidence>
<evidence type="ECO:0000256" key="3">
    <source>
        <dbReference type="ARBA" id="ARBA00022694"/>
    </source>
</evidence>
<dbReference type="AlphaFoldDB" id="A0A919F4R9"/>
<dbReference type="PROSITE" id="PS00903">
    <property type="entry name" value="CYT_DCMP_DEAMINASES_1"/>
    <property type="match status" value="1"/>
</dbReference>
<feature type="binding site" evidence="8">
    <location>
        <position position="63"/>
    </location>
    <ligand>
        <name>Zn(2+)</name>
        <dbReference type="ChEBI" id="CHEBI:29105"/>
        <note>catalytic</note>
    </ligand>
</feature>
<protein>
    <recommendedName>
        <fullName evidence="8">tRNA-specific adenosine deaminase</fullName>
        <ecNumber evidence="8">3.5.4.33</ecNumber>
    </recommendedName>
</protein>
<evidence type="ECO:0000256" key="5">
    <source>
        <dbReference type="ARBA" id="ARBA00022801"/>
    </source>
</evidence>
<comment type="similarity">
    <text evidence="1">Belongs to the cytidine and deoxycytidylate deaminase family. ADAT2 subfamily.</text>
</comment>
<organism evidence="10 11">
    <name type="scientific">Xanthomonas boreopolis</name>
    <dbReference type="NCBI Taxonomy" id="86183"/>
    <lineage>
        <taxon>Bacteria</taxon>
        <taxon>Pseudomonadati</taxon>
        <taxon>Pseudomonadota</taxon>
        <taxon>Gammaproteobacteria</taxon>
        <taxon>Lysobacterales</taxon>
        <taxon>Lysobacteraceae</taxon>
        <taxon>Xanthomonas</taxon>
    </lineage>
</organism>
<dbReference type="SUPFAM" id="SSF53927">
    <property type="entry name" value="Cytidine deaminase-like"/>
    <property type="match status" value="1"/>
</dbReference>
<dbReference type="GO" id="GO:0008270">
    <property type="term" value="F:zinc ion binding"/>
    <property type="evidence" value="ECO:0007669"/>
    <property type="project" value="UniProtKB-UniRule"/>
</dbReference>
<feature type="active site" description="Proton donor" evidence="8">
    <location>
        <position position="65"/>
    </location>
</feature>
<comment type="catalytic activity">
    <reaction evidence="7 8">
        <text>adenosine(34) in tRNA + H2O + H(+) = inosine(34) in tRNA + NH4(+)</text>
        <dbReference type="Rhea" id="RHEA:43168"/>
        <dbReference type="Rhea" id="RHEA-COMP:10373"/>
        <dbReference type="Rhea" id="RHEA-COMP:10374"/>
        <dbReference type="ChEBI" id="CHEBI:15377"/>
        <dbReference type="ChEBI" id="CHEBI:15378"/>
        <dbReference type="ChEBI" id="CHEBI:28938"/>
        <dbReference type="ChEBI" id="CHEBI:74411"/>
        <dbReference type="ChEBI" id="CHEBI:82852"/>
        <dbReference type="EC" id="3.5.4.33"/>
    </reaction>
</comment>
<dbReference type="HAMAP" id="MF_00972">
    <property type="entry name" value="tRNA_aden_deaminase"/>
    <property type="match status" value="1"/>
</dbReference>
<evidence type="ECO:0000256" key="2">
    <source>
        <dbReference type="ARBA" id="ARBA00011738"/>
    </source>
</evidence>
<dbReference type="InterPro" id="IPR016193">
    <property type="entry name" value="Cytidine_deaminase-like"/>
</dbReference>
<dbReference type="Proteomes" id="UP000623958">
    <property type="component" value="Unassembled WGS sequence"/>
</dbReference>
<feature type="domain" description="CMP/dCMP-type deaminase" evidence="9">
    <location>
        <begin position="10"/>
        <end position="139"/>
    </location>
</feature>
<dbReference type="GO" id="GO:0002100">
    <property type="term" value="P:tRNA wobble adenosine to inosine editing"/>
    <property type="evidence" value="ECO:0007669"/>
    <property type="project" value="UniProtKB-UniRule"/>
</dbReference>
<reference evidence="10" key="1">
    <citation type="journal article" date="2014" name="Int. J. Syst. Evol. Microbiol.">
        <title>Complete genome sequence of Corynebacterium casei LMG S-19264T (=DSM 44701T), isolated from a smear-ripened cheese.</title>
        <authorList>
            <consortium name="US DOE Joint Genome Institute (JGI-PGF)"/>
            <person name="Walter F."/>
            <person name="Albersmeier A."/>
            <person name="Kalinowski J."/>
            <person name="Ruckert C."/>
        </authorList>
    </citation>
    <scope>NUCLEOTIDE SEQUENCE</scope>
    <source>
        <strain evidence="10">JCM 13306</strain>
    </source>
</reference>
<dbReference type="InterPro" id="IPR028883">
    <property type="entry name" value="tRNA_aden_deaminase"/>
</dbReference>
<dbReference type="Pfam" id="PF00383">
    <property type="entry name" value="dCMP_cyt_deam_1"/>
    <property type="match status" value="1"/>
</dbReference>
<dbReference type="GO" id="GO:0052717">
    <property type="term" value="F:tRNA-specific adenosine-34 deaminase activity"/>
    <property type="evidence" value="ECO:0007669"/>
    <property type="project" value="UniProtKB-UniRule"/>
</dbReference>
<dbReference type="RefSeq" id="WP_434028368.1">
    <property type="nucleotide sequence ID" value="NZ_BNBA01000001.1"/>
</dbReference>
<evidence type="ECO:0000313" key="10">
    <source>
        <dbReference type="EMBL" id="GHH46796.1"/>
    </source>
</evidence>
<dbReference type="NCBIfam" id="NF008113">
    <property type="entry name" value="PRK10860.1"/>
    <property type="match status" value="1"/>
</dbReference>
<comment type="caution">
    <text evidence="10">The sequence shown here is derived from an EMBL/GenBank/DDBJ whole genome shotgun (WGS) entry which is preliminary data.</text>
</comment>
<feature type="binding site" evidence="8">
    <location>
        <position position="96"/>
    </location>
    <ligand>
        <name>Zn(2+)</name>
        <dbReference type="ChEBI" id="CHEBI:29105"/>
        <note>catalytic</note>
    </ligand>
</feature>
<gene>
    <name evidence="8 10" type="primary">tadA</name>
    <name evidence="10" type="ORF">GCM10009090_02420</name>
</gene>
<feature type="binding site" evidence="8">
    <location>
        <position position="93"/>
    </location>
    <ligand>
        <name>Zn(2+)</name>
        <dbReference type="ChEBI" id="CHEBI:29105"/>
        <note>catalytic</note>
    </ligand>
</feature>
<accession>A0A919F4R9</accession>
<dbReference type="CDD" id="cd01285">
    <property type="entry name" value="nucleoside_deaminase"/>
    <property type="match status" value="1"/>
</dbReference>
<evidence type="ECO:0000313" key="11">
    <source>
        <dbReference type="Proteomes" id="UP000623958"/>
    </source>
</evidence>
<keyword evidence="4 8" id="KW-0479">Metal-binding</keyword>
<sequence>MNAVVLPQAGDDERWMRHALALADRAEREFDEIPVGAVLVDPEGRMIGEGWNYNIASHDPSAHAEIMAMREGGRRLGNHRLVGCTLYVTLEPCAMCAMAMVHARIARVVYAARDPKTGACGSVFDLIGDPRHNHRVQVDQGVFADEAGRRLTNYFRAKRGKPPVVD</sequence>
<keyword evidence="3 8" id="KW-0819">tRNA processing</keyword>
<evidence type="ECO:0000256" key="6">
    <source>
        <dbReference type="ARBA" id="ARBA00022833"/>
    </source>
</evidence>
<evidence type="ECO:0000256" key="4">
    <source>
        <dbReference type="ARBA" id="ARBA00022723"/>
    </source>
</evidence>
<dbReference type="InterPro" id="IPR016192">
    <property type="entry name" value="APOBEC/CMP_deaminase_Zn-bd"/>
</dbReference>
<comment type="function">
    <text evidence="8">Catalyzes the deamination of adenosine to inosine at the wobble position 34 of tRNA(Arg2).</text>
</comment>
<keyword evidence="11" id="KW-1185">Reference proteome</keyword>
<dbReference type="EMBL" id="BNBA01000001">
    <property type="protein sequence ID" value="GHH46796.1"/>
    <property type="molecule type" value="Genomic_DNA"/>
</dbReference>
<dbReference type="Gene3D" id="3.40.140.10">
    <property type="entry name" value="Cytidine Deaminase, domain 2"/>
    <property type="match status" value="1"/>
</dbReference>
<comment type="subunit">
    <text evidence="2 8">Homodimer.</text>
</comment>
<comment type="cofactor">
    <cofactor evidence="8">
        <name>Zn(2+)</name>
        <dbReference type="ChEBI" id="CHEBI:29105"/>
    </cofactor>
    <text evidence="8">Binds 1 zinc ion per subunit.</text>
</comment>
<keyword evidence="5 8" id="KW-0378">Hydrolase</keyword>
<evidence type="ECO:0000256" key="7">
    <source>
        <dbReference type="ARBA" id="ARBA00048045"/>
    </source>
</evidence>
<dbReference type="FunFam" id="3.40.140.10:FF:000050">
    <property type="entry name" value="tRNA-specific adenosine deaminase"/>
    <property type="match status" value="1"/>
</dbReference>
<keyword evidence="6 8" id="KW-0862">Zinc</keyword>
<proteinExistence type="inferred from homology"/>
<dbReference type="PROSITE" id="PS51747">
    <property type="entry name" value="CYT_DCMP_DEAMINASES_2"/>
    <property type="match status" value="1"/>
</dbReference>
<name>A0A919F4R9_9XANT</name>
<reference evidence="10" key="2">
    <citation type="submission" date="2020-09" db="EMBL/GenBank/DDBJ databases">
        <authorList>
            <person name="Sun Q."/>
            <person name="Ohkuma M."/>
        </authorList>
    </citation>
    <scope>NUCLEOTIDE SEQUENCE</scope>
    <source>
        <strain evidence="10">JCM 13306</strain>
    </source>
</reference>
<dbReference type="PANTHER" id="PTHR11079:SF202">
    <property type="entry name" value="TRNA-SPECIFIC ADENOSINE DEAMINASE"/>
    <property type="match status" value="1"/>
</dbReference>
<evidence type="ECO:0000259" key="9">
    <source>
        <dbReference type="PROSITE" id="PS51747"/>
    </source>
</evidence>